<dbReference type="NCBIfam" id="NF006168">
    <property type="entry name" value="PRK08309.1"/>
    <property type="match status" value="1"/>
</dbReference>
<dbReference type="Gene3D" id="3.40.50.720">
    <property type="entry name" value="NAD(P)-binding Rossmann-like Domain"/>
    <property type="match status" value="1"/>
</dbReference>
<evidence type="ECO:0000313" key="2">
    <source>
        <dbReference type="Proteomes" id="UP000273811"/>
    </source>
</evidence>
<dbReference type="RefSeq" id="WP_120070190.1">
    <property type="nucleotide sequence ID" value="NZ_CP126113.1"/>
</dbReference>
<dbReference type="Proteomes" id="UP000273811">
    <property type="component" value="Unassembled WGS sequence"/>
</dbReference>
<proteinExistence type="predicted"/>
<dbReference type="SUPFAM" id="SSF51735">
    <property type="entry name" value="NAD(P)-binding Rossmann-fold domains"/>
    <property type="match status" value="1"/>
</dbReference>
<dbReference type="AlphaFoldDB" id="A0A443J084"/>
<sequence length="183" mass="20980">MKHALVIGGTGMLSGATHWLVRQNYRVSVIARNQNRMKKLIDQSENPSAITPVFVDYCNETDLHREINRIIHENGEIKLVVAWIHSIGKNTLPIIAEVISKNSKDKWRLFHVLGSSTDLKKAVRDVEIPAGCQYRQIQLGFVIENNFSRWLTHKEISDGIIECIQKDLPLHIIGTVWPWELRP</sequence>
<accession>A0A443J084</accession>
<dbReference type="InterPro" id="IPR036291">
    <property type="entry name" value="NAD(P)-bd_dom_sf"/>
</dbReference>
<reference evidence="1" key="1">
    <citation type="submission" date="2018-12" db="EMBL/GenBank/DDBJ databases">
        <authorList>
            <person name="Sun L."/>
            <person name="Chen Z."/>
        </authorList>
    </citation>
    <scope>NUCLEOTIDE SEQUENCE [LARGE SCALE GENOMIC DNA]</scope>
    <source>
        <strain evidence="1">DSM 16012</strain>
    </source>
</reference>
<protein>
    <submittedName>
        <fullName evidence="1">Short-chain dehydrogenase</fullName>
    </submittedName>
</protein>
<name>A0A443J084_9BACI</name>
<gene>
    <name evidence="1" type="ORF">D4N35_003750</name>
</gene>
<dbReference type="OrthoDB" id="7922774at2"/>
<evidence type="ECO:0000313" key="1">
    <source>
        <dbReference type="EMBL" id="RWR14018.1"/>
    </source>
</evidence>
<organism evidence="1 2">
    <name type="scientific">Siminovitchia fortis</name>
    <dbReference type="NCBI Taxonomy" id="254758"/>
    <lineage>
        <taxon>Bacteria</taxon>
        <taxon>Bacillati</taxon>
        <taxon>Bacillota</taxon>
        <taxon>Bacilli</taxon>
        <taxon>Bacillales</taxon>
        <taxon>Bacillaceae</taxon>
        <taxon>Siminovitchia</taxon>
    </lineage>
</organism>
<keyword evidence="2" id="KW-1185">Reference proteome</keyword>
<dbReference type="EMBL" id="QYTU02000004">
    <property type="protein sequence ID" value="RWR14018.1"/>
    <property type="molecule type" value="Genomic_DNA"/>
</dbReference>
<comment type="caution">
    <text evidence="1">The sequence shown here is derived from an EMBL/GenBank/DDBJ whole genome shotgun (WGS) entry which is preliminary data.</text>
</comment>